<evidence type="ECO:0000313" key="8">
    <source>
        <dbReference type="Proteomes" id="UP001595444"/>
    </source>
</evidence>
<reference evidence="8" key="1">
    <citation type="journal article" date="2019" name="Int. J. Syst. Evol. Microbiol.">
        <title>The Global Catalogue of Microorganisms (GCM) 10K type strain sequencing project: providing services to taxonomists for standard genome sequencing and annotation.</title>
        <authorList>
            <consortium name="The Broad Institute Genomics Platform"/>
            <consortium name="The Broad Institute Genome Sequencing Center for Infectious Disease"/>
            <person name="Wu L."/>
            <person name="Ma J."/>
        </authorList>
    </citation>
    <scope>NUCLEOTIDE SEQUENCE [LARGE SCALE GENOMIC DNA]</scope>
    <source>
        <strain evidence="8">KCTC 62164</strain>
    </source>
</reference>
<dbReference type="PROSITE" id="PS50977">
    <property type="entry name" value="HTH_TETR_2"/>
    <property type="match status" value="1"/>
</dbReference>
<evidence type="ECO:0000259" key="6">
    <source>
        <dbReference type="PROSITE" id="PS50977"/>
    </source>
</evidence>
<feature type="compositionally biased region" description="Basic residues" evidence="5">
    <location>
        <begin position="14"/>
        <end position="28"/>
    </location>
</feature>
<dbReference type="InterPro" id="IPR009057">
    <property type="entry name" value="Homeodomain-like_sf"/>
</dbReference>
<keyword evidence="1" id="KW-0805">Transcription regulation</keyword>
<dbReference type="InterPro" id="IPR001647">
    <property type="entry name" value="HTH_TetR"/>
</dbReference>
<feature type="DNA-binding region" description="H-T-H motif" evidence="4">
    <location>
        <begin position="56"/>
        <end position="75"/>
    </location>
</feature>
<sequence length="226" mass="25572">MAPLKKSSATEPKAKRRSPVARRSAGKPRRADLTKIALIEAAERLIAKKGLANVTTRAILDEAGQKNQSALQYHFGSKDGLIGATINERTRQIDKVRLTMLESMPDEPSLRQIYQALVYPLRDLIKNDAAGKNYLSFLAQAATRPSWELRKIIRDFDITGMERCYEHYDKLLCHLSEEERLLKQNAAFDITILTLKRWCMTPKKKAMSLEQITEFLVDTSLAIIAA</sequence>
<dbReference type="PANTHER" id="PTHR30055:SF234">
    <property type="entry name" value="HTH-TYPE TRANSCRIPTIONAL REGULATOR BETI"/>
    <property type="match status" value="1"/>
</dbReference>
<dbReference type="PANTHER" id="PTHR30055">
    <property type="entry name" value="HTH-TYPE TRANSCRIPTIONAL REGULATOR RUTR"/>
    <property type="match status" value="1"/>
</dbReference>
<protein>
    <submittedName>
        <fullName evidence="7">TetR/AcrR family transcriptional regulator</fullName>
    </submittedName>
</protein>
<dbReference type="Pfam" id="PF00440">
    <property type="entry name" value="TetR_N"/>
    <property type="match status" value="1"/>
</dbReference>
<dbReference type="RefSeq" id="WP_194215523.1">
    <property type="nucleotide sequence ID" value="NZ_CP061205.1"/>
</dbReference>
<comment type="caution">
    <text evidence="7">The sequence shown here is derived from an EMBL/GenBank/DDBJ whole genome shotgun (WGS) entry which is preliminary data.</text>
</comment>
<proteinExistence type="predicted"/>
<feature type="region of interest" description="Disordered" evidence="5">
    <location>
        <begin position="1"/>
        <end position="28"/>
    </location>
</feature>
<keyword evidence="3" id="KW-0804">Transcription</keyword>
<gene>
    <name evidence="7" type="ORF">ACFOKA_16610</name>
</gene>
<feature type="domain" description="HTH tetR-type" evidence="6">
    <location>
        <begin position="32"/>
        <end position="93"/>
    </location>
</feature>
<dbReference type="EMBL" id="JBHRSL010000027">
    <property type="protein sequence ID" value="MFC3053523.1"/>
    <property type="molecule type" value="Genomic_DNA"/>
</dbReference>
<evidence type="ECO:0000313" key="7">
    <source>
        <dbReference type="EMBL" id="MFC3053523.1"/>
    </source>
</evidence>
<keyword evidence="2 4" id="KW-0238">DNA-binding</keyword>
<keyword evidence="8" id="KW-1185">Reference proteome</keyword>
<evidence type="ECO:0000256" key="3">
    <source>
        <dbReference type="ARBA" id="ARBA00023163"/>
    </source>
</evidence>
<evidence type="ECO:0000256" key="5">
    <source>
        <dbReference type="SAM" id="MobiDB-lite"/>
    </source>
</evidence>
<evidence type="ECO:0000256" key="4">
    <source>
        <dbReference type="PROSITE-ProRule" id="PRU00335"/>
    </source>
</evidence>
<dbReference type="Proteomes" id="UP001595444">
    <property type="component" value="Unassembled WGS sequence"/>
</dbReference>
<evidence type="ECO:0000256" key="2">
    <source>
        <dbReference type="ARBA" id="ARBA00023125"/>
    </source>
</evidence>
<dbReference type="Gene3D" id="1.10.357.10">
    <property type="entry name" value="Tetracycline Repressor, domain 2"/>
    <property type="match status" value="1"/>
</dbReference>
<evidence type="ECO:0000256" key="1">
    <source>
        <dbReference type="ARBA" id="ARBA00023015"/>
    </source>
</evidence>
<name>A0ABV7D8H7_9PROT</name>
<organism evidence="7 8">
    <name type="scientific">Kordiimonas pumila</name>
    <dbReference type="NCBI Taxonomy" id="2161677"/>
    <lineage>
        <taxon>Bacteria</taxon>
        <taxon>Pseudomonadati</taxon>
        <taxon>Pseudomonadota</taxon>
        <taxon>Alphaproteobacteria</taxon>
        <taxon>Kordiimonadales</taxon>
        <taxon>Kordiimonadaceae</taxon>
        <taxon>Kordiimonas</taxon>
    </lineage>
</organism>
<dbReference type="InterPro" id="IPR050109">
    <property type="entry name" value="HTH-type_TetR-like_transc_reg"/>
</dbReference>
<accession>A0ABV7D8H7</accession>
<dbReference type="SUPFAM" id="SSF46689">
    <property type="entry name" value="Homeodomain-like"/>
    <property type="match status" value="1"/>
</dbReference>